<accession>A0ABU4C4U3</accession>
<proteinExistence type="predicted"/>
<dbReference type="EMBL" id="JAWLKB010000052">
    <property type="protein sequence ID" value="MDV6271517.1"/>
    <property type="molecule type" value="Genomic_DNA"/>
</dbReference>
<organism evidence="1 2">
    <name type="scientific">Rhodococcus globerulus</name>
    <dbReference type="NCBI Taxonomy" id="33008"/>
    <lineage>
        <taxon>Bacteria</taxon>
        <taxon>Bacillati</taxon>
        <taxon>Actinomycetota</taxon>
        <taxon>Actinomycetes</taxon>
        <taxon>Mycobacteriales</taxon>
        <taxon>Nocardiaceae</taxon>
        <taxon>Rhodococcus</taxon>
    </lineage>
</organism>
<comment type="caution">
    <text evidence="1">The sequence shown here is derived from an EMBL/GenBank/DDBJ whole genome shotgun (WGS) entry which is preliminary data.</text>
</comment>
<name>A0ABU4C4U3_RHOGO</name>
<evidence type="ECO:0000313" key="2">
    <source>
        <dbReference type="Proteomes" id="UP001185927"/>
    </source>
</evidence>
<protein>
    <submittedName>
        <fullName evidence="1">Uncharacterized protein</fullName>
    </submittedName>
</protein>
<sequence>MSSGSCRYVVYVLTASGESITPALAVKVVDDDVVSGGHEQDADGCALTVVGFAELVVDNVDVDVQLADVFGFGLPDFEFEDHESA</sequence>
<keyword evidence="2" id="KW-1185">Reference proteome</keyword>
<gene>
    <name evidence="1" type="ORF">R3Q16_33480</name>
</gene>
<reference evidence="1 2" key="1">
    <citation type="submission" date="2023-10" db="EMBL/GenBank/DDBJ databases">
        <title>Development of a sustainable strategy for remediation of hydrocarbon-contaminated territories based on the waste exchange concept.</title>
        <authorList>
            <person name="Krivoruchko A."/>
        </authorList>
    </citation>
    <scope>NUCLEOTIDE SEQUENCE [LARGE SCALE GENOMIC DNA]</scope>
    <source>
        <strain evidence="1 2">IEGM 1203</strain>
    </source>
</reference>
<dbReference type="Proteomes" id="UP001185927">
    <property type="component" value="Unassembled WGS sequence"/>
</dbReference>
<evidence type="ECO:0000313" key="1">
    <source>
        <dbReference type="EMBL" id="MDV6271517.1"/>
    </source>
</evidence>